<dbReference type="Proteomes" id="UP000268329">
    <property type="component" value="Chromosome"/>
</dbReference>
<keyword evidence="2" id="KW-1185">Reference proteome</keyword>
<name>A0A3G2JGR1_9ACTN</name>
<evidence type="ECO:0000313" key="1">
    <source>
        <dbReference type="EMBL" id="AYN40831.1"/>
    </source>
</evidence>
<proteinExistence type="predicted"/>
<reference evidence="1 2" key="1">
    <citation type="submission" date="2018-10" db="EMBL/GenBank/DDBJ databases">
        <title>The genome of Streptomyces dangxiongensis Z022.</title>
        <authorList>
            <person name="Zhang B."/>
        </authorList>
    </citation>
    <scope>NUCLEOTIDE SEQUENCE [LARGE SCALE GENOMIC DNA]</scope>
    <source>
        <strain evidence="1 2">Z022</strain>
    </source>
</reference>
<dbReference type="AlphaFoldDB" id="A0A3G2JGR1"/>
<organism evidence="1 2">
    <name type="scientific">Streptomyces dangxiongensis</name>
    <dbReference type="NCBI Taxonomy" id="1442032"/>
    <lineage>
        <taxon>Bacteria</taxon>
        <taxon>Bacillati</taxon>
        <taxon>Actinomycetota</taxon>
        <taxon>Actinomycetes</taxon>
        <taxon>Kitasatosporales</taxon>
        <taxon>Streptomycetaceae</taxon>
        <taxon>Streptomyces</taxon>
    </lineage>
</organism>
<protein>
    <submittedName>
        <fullName evidence="1">Uncharacterized protein</fullName>
    </submittedName>
</protein>
<evidence type="ECO:0000313" key="2">
    <source>
        <dbReference type="Proteomes" id="UP000268329"/>
    </source>
</evidence>
<accession>A0A3G2JGR1</accession>
<dbReference type="EMBL" id="CP033073">
    <property type="protein sequence ID" value="AYN40831.1"/>
    <property type="molecule type" value="Genomic_DNA"/>
</dbReference>
<gene>
    <name evidence="1" type="ORF">D9753_20265</name>
</gene>
<sequence>MLQCERVAGVSGLEGKPFGLREVPIIDTHPSQVEQGADVTSVDSQLKEAPRLLAISQKRNFCQMARIASLGGCKSYAFGGFKVTSMFPHQSQGPQVEGASYSRFGSAYGDTLDALPVVILSPRVRQVEQGISAAGFDTQPSETFGLFVFSIVISVVD</sequence>
<dbReference type="KEGG" id="sdd:D9753_20265"/>